<reference evidence="13 14" key="1">
    <citation type="submission" date="2024-04" db="EMBL/GenBank/DDBJ databases">
        <title>Novel species of the genus Ideonella isolated from streams.</title>
        <authorList>
            <person name="Lu H."/>
        </authorList>
    </citation>
    <scope>NUCLEOTIDE SEQUENCE [LARGE SCALE GENOMIC DNA]</scope>
    <source>
        <strain evidence="13 14">BYS139W</strain>
    </source>
</reference>
<keyword evidence="10" id="KW-0998">Cell outer membrane</keyword>
<keyword evidence="5" id="KW-0812">Transmembrane</keyword>
<keyword evidence="7" id="KW-0406">Ion transport</keyword>
<protein>
    <submittedName>
        <fullName evidence="13">Porin</fullName>
    </submittedName>
</protein>
<gene>
    <name evidence="13" type="ORF">AACH11_19925</name>
</gene>
<evidence type="ECO:0000256" key="7">
    <source>
        <dbReference type="ARBA" id="ARBA00023065"/>
    </source>
</evidence>
<dbReference type="InterPro" id="IPR050298">
    <property type="entry name" value="Gram-neg_bact_OMP"/>
</dbReference>
<dbReference type="EMBL" id="JBBUTF010000021">
    <property type="protein sequence ID" value="MEK8028236.1"/>
    <property type="molecule type" value="Genomic_DNA"/>
</dbReference>
<evidence type="ECO:0000313" key="14">
    <source>
        <dbReference type="Proteomes" id="UP001368500"/>
    </source>
</evidence>
<evidence type="ECO:0000256" key="9">
    <source>
        <dbReference type="ARBA" id="ARBA00023136"/>
    </source>
</evidence>
<evidence type="ECO:0000256" key="6">
    <source>
        <dbReference type="ARBA" id="ARBA00022729"/>
    </source>
</evidence>
<dbReference type="PANTHER" id="PTHR34501">
    <property type="entry name" value="PROTEIN YDDL-RELATED"/>
    <property type="match status" value="1"/>
</dbReference>
<dbReference type="SUPFAM" id="SSF56935">
    <property type="entry name" value="Porins"/>
    <property type="match status" value="1"/>
</dbReference>
<evidence type="ECO:0000256" key="4">
    <source>
        <dbReference type="ARBA" id="ARBA00022452"/>
    </source>
</evidence>
<evidence type="ECO:0000256" key="11">
    <source>
        <dbReference type="SAM" id="SignalP"/>
    </source>
</evidence>
<evidence type="ECO:0000313" key="13">
    <source>
        <dbReference type="EMBL" id="MEK8028236.1"/>
    </source>
</evidence>
<dbReference type="Pfam" id="PF13609">
    <property type="entry name" value="Porin_4"/>
    <property type="match status" value="1"/>
</dbReference>
<keyword evidence="4" id="KW-1134">Transmembrane beta strand</keyword>
<name>A0ABU9BEL0_9BURK</name>
<proteinExistence type="predicted"/>
<comment type="subunit">
    <text evidence="2">Homotrimer.</text>
</comment>
<dbReference type="Proteomes" id="UP001368500">
    <property type="component" value="Unassembled WGS sequence"/>
</dbReference>
<dbReference type="Gene3D" id="2.40.160.10">
    <property type="entry name" value="Porin"/>
    <property type="match status" value="1"/>
</dbReference>
<feature type="domain" description="Porin" evidence="12">
    <location>
        <begin position="9"/>
        <end position="360"/>
    </location>
</feature>
<keyword evidence="14" id="KW-1185">Reference proteome</keyword>
<comment type="caution">
    <text evidence="13">The sequence shown here is derived from an EMBL/GenBank/DDBJ whole genome shotgun (WGS) entry which is preliminary data.</text>
</comment>
<evidence type="ECO:0000256" key="3">
    <source>
        <dbReference type="ARBA" id="ARBA00022448"/>
    </source>
</evidence>
<sequence>MNRTTLGLACACLCLSSTLALGQAARPAAPPSVTVYGLVDEGVEIIDGRNDGAGGTTTSVRVGSGTAASRFGIRGNTGDMMPTIKGLFALEAGISADLGTLGQGGRIFGRQAFVGLQGGWGTVSLGRQLTMRFHGMQDADIFGAGSHGLGTLDSGVPNARADNAIAYTGTWGAITGGFNYSVGRDASPSAGSTSAAATNCAGEAVDKAQCREWSAMLRYAPGGWGVATAYERQYGGTTAVAATSSTPAVPATFGGLTSPSKTDSRWTLNAFGRIGGSQVGAGLLARDNQGSAATPRSRLYWLAVKTPVPDTAFTVDAMVATLRFDDSPNGADLLNLRGSWLLMKDLQAYVTLAHLRNKGTSALSASSGTPSAAPPAGRAQSSVITGVKYMF</sequence>
<dbReference type="InterPro" id="IPR023614">
    <property type="entry name" value="Porin_dom_sf"/>
</dbReference>
<evidence type="ECO:0000256" key="1">
    <source>
        <dbReference type="ARBA" id="ARBA00004571"/>
    </source>
</evidence>
<evidence type="ECO:0000256" key="2">
    <source>
        <dbReference type="ARBA" id="ARBA00011233"/>
    </source>
</evidence>
<keyword evidence="3" id="KW-0813">Transport</keyword>
<dbReference type="RefSeq" id="WP_341376021.1">
    <property type="nucleotide sequence ID" value="NZ_JBBUTF010000021.1"/>
</dbReference>
<keyword evidence="6 11" id="KW-0732">Signal</keyword>
<accession>A0ABU9BEL0</accession>
<comment type="subcellular location">
    <subcellularLocation>
        <location evidence="1">Cell outer membrane</location>
        <topology evidence="1">Multi-pass membrane protein</topology>
    </subcellularLocation>
</comment>
<evidence type="ECO:0000259" key="12">
    <source>
        <dbReference type="Pfam" id="PF13609"/>
    </source>
</evidence>
<organism evidence="13 14">
    <name type="scientific">Pseudaquabacterium rugosum</name>
    <dbReference type="NCBI Taxonomy" id="2984194"/>
    <lineage>
        <taxon>Bacteria</taxon>
        <taxon>Pseudomonadati</taxon>
        <taxon>Pseudomonadota</taxon>
        <taxon>Betaproteobacteria</taxon>
        <taxon>Burkholderiales</taxon>
        <taxon>Sphaerotilaceae</taxon>
        <taxon>Pseudaquabacterium</taxon>
    </lineage>
</organism>
<keyword evidence="8" id="KW-0626">Porin</keyword>
<evidence type="ECO:0000256" key="8">
    <source>
        <dbReference type="ARBA" id="ARBA00023114"/>
    </source>
</evidence>
<evidence type="ECO:0000256" key="5">
    <source>
        <dbReference type="ARBA" id="ARBA00022692"/>
    </source>
</evidence>
<keyword evidence="9" id="KW-0472">Membrane</keyword>
<feature type="signal peptide" evidence="11">
    <location>
        <begin position="1"/>
        <end position="22"/>
    </location>
</feature>
<feature type="chain" id="PRO_5046788088" evidence="11">
    <location>
        <begin position="23"/>
        <end position="391"/>
    </location>
</feature>
<evidence type="ECO:0000256" key="10">
    <source>
        <dbReference type="ARBA" id="ARBA00023237"/>
    </source>
</evidence>
<dbReference type="PANTHER" id="PTHR34501:SF9">
    <property type="entry name" value="MAJOR OUTER MEMBRANE PROTEIN P.IA"/>
    <property type="match status" value="1"/>
</dbReference>
<dbReference type="InterPro" id="IPR033900">
    <property type="entry name" value="Gram_neg_porin_domain"/>
</dbReference>
<dbReference type="CDD" id="cd00342">
    <property type="entry name" value="gram_neg_porins"/>
    <property type="match status" value="1"/>
</dbReference>